<dbReference type="PANTHER" id="PTHR31672:SF13">
    <property type="entry name" value="F-BOX PROTEIN CPR30-LIKE"/>
    <property type="match status" value="1"/>
</dbReference>
<dbReference type="InterPro" id="IPR001810">
    <property type="entry name" value="F-box_dom"/>
</dbReference>
<evidence type="ECO:0000313" key="3">
    <source>
        <dbReference type="EMBL" id="KDO38300.1"/>
    </source>
</evidence>
<accession>A0A067D9R8</accession>
<dbReference type="Proteomes" id="UP000027120">
    <property type="component" value="Unassembled WGS sequence"/>
</dbReference>
<reference evidence="3 4" key="1">
    <citation type="submission" date="2014-04" db="EMBL/GenBank/DDBJ databases">
        <authorList>
            <consortium name="International Citrus Genome Consortium"/>
            <person name="Gmitter F."/>
            <person name="Chen C."/>
            <person name="Farmerie W."/>
            <person name="Harkins T."/>
            <person name="Desany B."/>
            <person name="Mohiuddin M."/>
            <person name="Kodira C."/>
            <person name="Borodovsky M."/>
            <person name="Lomsadze A."/>
            <person name="Burns P."/>
            <person name="Jenkins J."/>
            <person name="Prochnik S."/>
            <person name="Shu S."/>
            <person name="Chapman J."/>
            <person name="Pitluck S."/>
            <person name="Schmutz J."/>
            <person name="Rokhsar D."/>
        </authorList>
    </citation>
    <scope>NUCLEOTIDE SEQUENCE</scope>
</reference>
<sequence>MASLMLLTLDVIIDVLILLPLKSLQRFRCASKSFHSIIDGQDFVKLHLNRSLETNSNLSLIILPFFGRTSFYSLSSGSLDCGSKINLPAYFRRRHDVVSSCNGLLALKNYPKGIFLLNPLTKELRVLPRFYPDLWQRAFFTWTTDTEGMEHLLMGALHWLANQNQDAKRNNLILAFNLKSDRFYQVPTPFADVGLGRMLSGLLVLNRCLSLLCQYQQQDWDLRVMKEYGVKDSWTTVFKYSYCDSVIPLAYSRTWDKVLLEMHGSNLCWYNIVTLEV</sequence>
<evidence type="ECO:0000256" key="1">
    <source>
        <dbReference type="SAM" id="SignalP"/>
    </source>
</evidence>
<protein>
    <recommendedName>
        <fullName evidence="2">F-box domain-containing protein</fullName>
    </recommendedName>
</protein>
<dbReference type="InterPro" id="IPR050796">
    <property type="entry name" value="SCF_F-box_component"/>
</dbReference>
<dbReference type="Pfam" id="PF07734">
    <property type="entry name" value="FBA_1"/>
    <property type="match status" value="1"/>
</dbReference>
<dbReference type="InterPro" id="IPR036047">
    <property type="entry name" value="F-box-like_dom_sf"/>
</dbReference>
<feature type="domain" description="F-box" evidence="2">
    <location>
        <begin position="7"/>
        <end position="47"/>
    </location>
</feature>
<dbReference type="EMBL" id="KK788309">
    <property type="protein sequence ID" value="KDO38300.1"/>
    <property type="molecule type" value="Genomic_DNA"/>
</dbReference>
<dbReference type="PANTHER" id="PTHR31672">
    <property type="entry name" value="BNACNNG10540D PROTEIN"/>
    <property type="match status" value="1"/>
</dbReference>
<dbReference type="SUPFAM" id="SSF81383">
    <property type="entry name" value="F-box domain"/>
    <property type="match status" value="1"/>
</dbReference>
<keyword evidence="4" id="KW-1185">Reference proteome</keyword>
<name>A0A067D9R8_CITSI</name>
<feature type="chain" id="PRO_5001635386" description="F-box domain-containing protein" evidence="1">
    <location>
        <begin position="18"/>
        <end position="277"/>
    </location>
</feature>
<dbReference type="Pfam" id="PF00646">
    <property type="entry name" value="F-box"/>
    <property type="match status" value="1"/>
</dbReference>
<proteinExistence type="predicted"/>
<evidence type="ECO:0000259" key="2">
    <source>
        <dbReference type="SMART" id="SM00256"/>
    </source>
</evidence>
<dbReference type="InterPro" id="IPR006527">
    <property type="entry name" value="F-box-assoc_dom_typ1"/>
</dbReference>
<dbReference type="AlphaFoldDB" id="A0A067D9R8"/>
<gene>
    <name evidence="3" type="ORF">CISIN_1g044186mg</name>
</gene>
<dbReference type="SMART" id="SM00256">
    <property type="entry name" value="FBOX"/>
    <property type="match status" value="1"/>
</dbReference>
<dbReference type="STRING" id="2711.A0A067D9R8"/>
<keyword evidence="1" id="KW-0732">Signal</keyword>
<feature type="signal peptide" evidence="1">
    <location>
        <begin position="1"/>
        <end position="17"/>
    </location>
</feature>
<evidence type="ECO:0000313" key="4">
    <source>
        <dbReference type="Proteomes" id="UP000027120"/>
    </source>
</evidence>
<organism evidence="3 4">
    <name type="scientific">Citrus sinensis</name>
    <name type="common">Sweet orange</name>
    <name type="synonym">Citrus aurantium var. sinensis</name>
    <dbReference type="NCBI Taxonomy" id="2711"/>
    <lineage>
        <taxon>Eukaryota</taxon>
        <taxon>Viridiplantae</taxon>
        <taxon>Streptophyta</taxon>
        <taxon>Embryophyta</taxon>
        <taxon>Tracheophyta</taxon>
        <taxon>Spermatophyta</taxon>
        <taxon>Magnoliopsida</taxon>
        <taxon>eudicotyledons</taxon>
        <taxon>Gunneridae</taxon>
        <taxon>Pentapetalae</taxon>
        <taxon>rosids</taxon>
        <taxon>malvids</taxon>
        <taxon>Sapindales</taxon>
        <taxon>Rutaceae</taxon>
        <taxon>Aurantioideae</taxon>
        <taxon>Citrus</taxon>
    </lineage>
</organism>